<evidence type="ECO:0000256" key="2">
    <source>
        <dbReference type="ARBA" id="ARBA00022692"/>
    </source>
</evidence>
<dbReference type="PANTHER" id="PTHR21212:SF0">
    <property type="entry name" value="SEIPIN"/>
    <property type="match status" value="1"/>
</dbReference>
<evidence type="ECO:0000313" key="9">
    <source>
        <dbReference type="EMBL" id="OJJ51484.1"/>
    </source>
</evidence>
<dbReference type="RefSeq" id="XP_022585994.1">
    <property type="nucleotide sequence ID" value="XM_022721345.1"/>
</dbReference>
<evidence type="ECO:0000256" key="3">
    <source>
        <dbReference type="ARBA" id="ARBA00022824"/>
    </source>
</evidence>
<name>A0A1L9SWF0_9EURO</name>
<feature type="compositionally biased region" description="Basic and acidic residues" evidence="7">
    <location>
        <begin position="276"/>
        <end position="285"/>
    </location>
</feature>
<feature type="transmembrane region" description="Helical" evidence="8">
    <location>
        <begin position="38"/>
        <end position="65"/>
    </location>
</feature>
<evidence type="ECO:0000256" key="5">
    <source>
        <dbReference type="ARBA" id="ARBA00023098"/>
    </source>
</evidence>
<dbReference type="InterPro" id="IPR009617">
    <property type="entry name" value="Seipin"/>
</dbReference>
<reference evidence="10" key="1">
    <citation type="journal article" date="2017" name="Genome Biol.">
        <title>Comparative genomics reveals high biological diversity and specific adaptations in the industrially and medically important fungal genus Aspergillus.</title>
        <authorList>
            <person name="de Vries R.P."/>
            <person name="Riley R."/>
            <person name="Wiebenga A."/>
            <person name="Aguilar-Osorio G."/>
            <person name="Amillis S."/>
            <person name="Uchima C.A."/>
            <person name="Anderluh G."/>
            <person name="Asadollahi M."/>
            <person name="Askin M."/>
            <person name="Barry K."/>
            <person name="Battaglia E."/>
            <person name="Bayram O."/>
            <person name="Benocci T."/>
            <person name="Braus-Stromeyer S.A."/>
            <person name="Caldana C."/>
            <person name="Canovas D."/>
            <person name="Cerqueira G.C."/>
            <person name="Chen F."/>
            <person name="Chen W."/>
            <person name="Choi C."/>
            <person name="Clum A."/>
            <person name="Dos Santos R.A."/>
            <person name="Damasio A.R."/>
            <person name="Diallinas G."/>
            <person name="Emri T."/>
            <person name="Fekete E."/>
            <person name="Flipphi M."/>
            <person name="Freyberg S."/>
            <person name="Gallo A."/>
            <person name="Gournas C."/>
            <person name="Habgood R."/>
            <person name="Hainaut M."/>
            <person name="Harispe M.L."/>
            <person name="Henrissat B."/>
            <person name="Hilden K.S."/>
            <person name="Hope R."/>
            <person name="Hossain A."/>
            <person name="Karabika E."/>
            <person name="Karaffa L."/>
            <person name="Karanyi Z."/>
            <person name="Krasevec N."/>
            <person name="Kuo A."/>
            <person name="Kusch H."/>
            <person name="LaButti K."/>
            <person name="Lagendijk E.L."/>
            <person name="Lapidus A."/>
            <person name="Levasseur A."/>
            <person name="Lindquist E."/>
            <person name="Lipzen A."/>
            <person name="Logrieco A.F."/>
            <person name="MacCabe A."/>
            <person name="Maekelae M.R."/>
            <person name="Malavazi I."/>
            <person name="Melin P."/>
            <person name="Meyer V."/>
            <person name="Mielnichuk N."/>
            <person name="Miskei M."/>
            <person name="Molnar A.P."/>
            <person name="Mule G."/>
            <person name="Ngan C.Y."/>
            <person name="Orejas M."/>
            <person name="Orosz E."/>
            <person name="Ouedraogo J.P."/>
            <person name="Overkamp K.M."/>
            <person name="Park H.-S."/>
            <person name="Perrone G."/>
            <person name="Piumi F."/>
            <person name="Punt P.J."/>
            <person name="Ram A.F."/>
            <person name="Ramon A."/>
            <person name="Rauscher S."/>
            <person name="Record E."/>
            <person name="Riano-Pachon D.M."/>
            <person name="Robert V."/>
            <person name="Roehrig J."/>
            <person name="Ruller R."/>
            <person name="Salamov A."/>
            <person name="Salih N.S."/>
            <person name="Samson R.A."/>
            <person name="Sandor E."/>
            <person name="Sanguinetti M."/>
            <person name="Schuetze T."/>
            <person name="Sepcic K."/>
            <person name="Shelest E."/>
            <person name="Sherlock G."/>
            <person name="Sophianopoulou V."/>
            <person name="Squina F.M."/>
            <person name="Sun H."/>
            <person name="Susca A."/>
            <person name="Todd R.B."/>
            <person name="Tsang A."/>
            <person name="Unkles S.E."/>
            <person name="van de Wiele N."/>
            <person name="van Rossen-Uffink D."/>
            <person name="Oliveira J.V."/>
            <person name="Vesth T.C."/>
            <person name="Visser J."/>
            <person name="Yu J.-H."/>
            <person name="Zhou M."/>
            <person name="Andersen M.R."/>
            <person name="Archer D.B."/>
            <person name="Baker S.E."/>
            <person name="Benoit I."/>
            <person name="Brakhage A.A."/>
            <person name="Braus G.H."/>
            <person name="Fischer R."/>
            <person name="Frisvad J.C."/>
            <person name="Goldman G.H."/>
            <person name="Houbraken J."/>
            <person name="Oakley B."/>
            <person name="Pocsi I."/>
            <person name="Scazzocchio C."/>
            <person name="Seiboth B."/>
            <person name="vanKuyk P.A."/>
            <person name="Wortman J."/>
            <person name="Dyer P.S."/>
            <person name="Grigoriev I.V."/>
        </authorList>
    </citation>
    <scope>NUCLEOTIDE SEQUENCE [LARGE SCALE GENOMIC DNA]</scope>
    <source>
        <strain evidence="10">CBS 506.65</strain>
    </source>
</reference>
<dbReference type="GeneID" id="34607810"/>
<evidence type="ECO:0000256" key="4">
    <source>
        <dbReference type="ARBA" id="ARBA00022989"/>
    </source>
</evidence>
<dbReference type="GO" id="GO:0005789">
    <property type="term" value="C:endoplasmic reticulum membrane"/>
    <property type="evidence" value="ECO:0007669"/>
    <property type="project" value="UniProtKB-SubCell"/>
</dbReference>
<dbReference type="PANTHER" id="PTHR21212">
    <property type="entry name" value="BERNARDINELLI-SEIP CONGENITAL LIPODYSTROPHY 2 HOMOLOG BSCL2 PROTEIN"/>
    <property type="match status" value="1"/>
</dbReference>
<dbReference type="GO" id="GO:0006629">
    <property type="term" value="P:lipid metabolic process"/>
    <property type="evidence" value="ECO:0007669"/>
    <property type="project" value="UniProtKB-KW"/>
</dbReference>
<protein>
    <recommendedName>
        <fullName evidence="11">Seipin</fullName>
    </recommendedName>
</protein>
<keyword evidence="4 8" id="KW-1133">Transmembrane helix</keyword>
<dbReference type="EMBL" id="KV878336">
    <property type="protein sequence ID" value="OJJ51484.1"/>
    <property type="molecule type" value="Genomic_DNA"/>
</dbReference>
<evidence type="ECO:0008006" key="11">
    <source>
        <dbReference type="Google" id="ProtNLM"/>
    </source>
</evidence>
<dbReference type="OrthoDB" id="3990054at2759"/>
<dbReference type="VEuPathDB" id="FungiDB:ASPZODRAFT_12305"/>
<feature type="compositionally biased region" description="Acidic residues" evidence="7">
    <location>
        <begin position="286"/>
        <end position="327"/>
    </location>
</feature>
<comment type="subcellular location">
    <subcellularLocation>
        <location evidence="1">Endoplasmic reticulum membrane</location>
        <topology evidence="1">Multi-pass membrane protein</topology>
    </subcellularLocation>
</comment>
<evidence type="ECO:0000256" key="8">
    <source>
        <dbReference type="SAM" id="Phobius"/>
    </source>
</evidence>
<dbReference type="Proteomes" id="UP000184188">
    <property type="component" value="Unassembled WGS sequence"/>
</dbReference>
<dbReference type="Pfam" id="PF06775">
    <property type="entry name" value="Seipin"/>
    <property type="match status" value="1"/>
</dbReference>
<accession>A0A1L9SWF0</accession>
<proteinExistence type="predicted"/>
<keyword evidence="5" id="KW-0443">Lipid metabolism</keyword>
<organism evidence="9 10">
    <name type="scientific">Penicilliopsis zonata CBS 506.65</name>
    <dbReference type="NCBI Taxonomy" id="1073090"/>
    <lineage>
        <taxon>Eukaryota</taxon>
        <taxon>Fungi</taxon>
        <taxon>Dikarya</taxon>
        <taxon>Ascomycota</taxon>
        <taxon>Pezizomycotina</taxon>
        <taxon>Eurotiomycetes</taxon>
        <taxon>Eurotiomycetidae</taxon>
        <taxon>Eurotiales</taxon>
        <taxon>Aspergillaceae</taxon>
        <taxon>Penicilliopsis</taxon>
    </lineage>
</organism>
<feature type="region of interest" description="Disordered" evidence="7">
    <location>
        <begin position="271"/>
        <end position="374"/>
    </location>
</feature>
<evidence type="ECO:0000256" key="6">
    <source>
        <dbReference type="ARBA" id="ARBA00023136"/>
    </source>
</evidence>
<keyword evidence="3" id="KW-0256">Endoplasmic reticulum</keyword>
<gene>
    <name evidence="9" type="ORF">ASPZODRAFT_12305</name>
</gene>
<evidence type="ECO:0000256" key="7">
    <source>
        <dbReference type="SAM" id="MobiDB-lite"/>
    </source>
</evidence>
<keyword evidence="6 8" id="KW-0472">Membrane</keyword>
<dbReference type="STRING" id="1073090.A0A1L9SWF0"/>
<feature type="transmembrane region" description="Helical" evidence="8">
    <location>
        <begin position="236"/>
        <end position="261"/>
    </location>
</feature>
<keyword evidence="10" id="KW-1185">Reference proteome</keyword>
<feature type="compositionally biased region" description="Low complexity" evidence="7">
    <location>
        <begin position="328"/>
        <end position="338"/>
    </location>
</feature>
<sequence>MESDYSDDRESDEGPFARAADTLTSPMRVLGSKQALRAYLGTLLIVSASIILLGIATVAYWIFYFRFIPQISLERPVYLQFGDGHPRGTVVLDDVLVSQQVYDISVQLEMPRTPGNLAAGNFMLNLQLTTEGNIDPHEDIEFITAQRPAILTYASPLVDTARQLVQMPLYLLGWRREAETLLVPMLQAEFVRGRRNRPGRVHLELQSKRHMQIYSATVIFKARFSGLRRIMYNWRITAFVTFTTVFWSTSMVSASIAWLVLASFAGGKGNKTPTKLKNEAIKKEEEPEESDVSIKEESDEETEQFPIEREEEEEEEEEGGEGEEEDQTQPQQITTDTSADSDVDDPGVGTGTGLESAEARGIQRRRSHQARDGH</sequence>
<dbReference type="AlphaFoldDB" id="A0A1L9SWF0"/>
<evidence type="ECO:0000256" key="1">
    <source>
        <dbReference type="ARBA" id="ARBA00004477"/>
    </source>
</evidence>
<keyword evidence="2 8" id="KW-0812">Transmembrane</keyword>
<evidence type="ECO:0000313" key="10">
    <source>
        <dbReference type="Proteomes" id="UP000184188"/>
    </source>
</evidence>
<dbReference type="CDD" id="cd23995">
    <property type="entry name" value="Seipin_BSCL2_like"/>
    <property type="match status" value="1"/>
</dbReference>
<dbReference type="GO" id="GO:0140042">
    <property type="term" value="P:lipid droplet formation"/>
    <property type="evidence" value="ECO:0007669"/>
    <property type="project" value="UniProtKB-ARBA"/>
</dbReference>